<evidence type="ECO:0000313" key="2">
    <source>
        <dbReference type="EMBL" id="ETK01383.1"/>
    </source>
</evidence>
<accession>W2C2V1</accession>
<proteinExistence type="predicted"/>
<evidence type="ECO:0000256" key="1">
    <source>
        <dbReference type="SAM" id="Phobius"/>
    </source>
</evidence>
<evidence type="ECO:0000313" key="3">
    <source>
        <dbReference type="Proteomes" id="UP000018837"/>
    </source>
</evidence>
<dbReference type="PATRIC" id="fig|1411148.3.peg.1574"/>
<protein>
    <submittedName>
        <fullName evidence="2">Uncharacterized protein</fullName>
    </submittedName>
</protein>
<name>W2C2V1_9BACT</name>
<dbReference type="AlphaFoldDB" id="W2C2V1"/>
<gene>
    <name evidence="2" type="ORF">N425_09855</name>
</gene>
<organism evidence="2 3">
    <name type="scientific">Tannerella sp. oral taxon BU063 isolate Cell 2</name>
    <dbReference type="NCBI Taxonomy" id="1411148"/>
    <lineage>
        <taxon>Bacteria</taxon>
        <taxon>Pseudomonadati</taxon>
        <taxon>Bacteroidota</taxon>
        <taxon>Bacteroidia</taxon>
        <taxon>Bacteroidales</taxon>
        <taxon>Tannerellaceae</taxon>
        <taxon>Tannerella</taxon>
    </lineage>
</organism>
<reference evidence="2 3" key="1">
    <citation type="submission" date="2013-11" db="EMBL/GenBank/DDBJ databases">
        <title>Single cell genomics of uncultured Tannerella BU063 (oral taxon 286).</title>
        <authorList>
            <person name="Beall C.J."/>
            <person name="Campbell A.G."/>
            <person name="Griffen A.L."/>
            <person name="Podar M."/>
            <person name="Leys E.J."/>
        </authorList>
    </citation>
    <scope>NUCLEOTIDE SEQUENCE [LARGE SCALE GENOMIC DNA]</scope>
    <source>
        <strain evidence="2">Cell 2</strain>
    </source>
</reference>
<dbReference type="Proteomes" id="UP000018837">
    <property type="component" value="Unassembled WGS sequence"/>
</dbReference>
<keyword evidence="1" id="KW-1133">Transmembrane helix</keyword>
<keyword evidence="1" id="KW-0812">Transmembrane</keyword>
<feature type="transmembrane region" description="Helical" evidence="1">
    <location>
        <begin position="6"/>
        <end position="25"/>
    </location>
</feature>
<keyword evidence="1" id="KW-0472">Membrane</keyword>
<dbReference type="EMBL" id="AYUF01000482">
    <property type="protein sequence ID" value="ETK01383.1"/>
    <property type="molecule type" value="Genomic_DNA"/>
</dbReference>
<comment type="caution">
    <text evidence="2">The sequence shown here is derived from an EMBL/GenBank/DDBJ whole genome shotgun (WGS) entry which is preliminary data.</text>
</comment>
<sequence>MFIVSLATIIILIICMALLCVRILLEKNGRFPNTHVDSSPALRKKGIACARTQDWQASHQKNLADRMGEMMSN</sequence>